<organism evidence="4 5">
    <name type="scientific">Kitasatospora phosalacinea</name>
    <dbReference type="NCBI Taxonomy" id="2065"/>
    <lineage>
        <taxon>Bacteria</taxon>
        <taxon>Bacillati</taxon>
        <taxon>Actinomycetota</taxon>
        <taxon>Actinomycetes</taxon>
        <taxon>Kitasatosporales</taxon>
        <taxon>Streptomycetaceae</taxon>
        <taxon>Kitasatospora</taxon>
    </lineage>
</organism>
<accession>A0A9W6UZZ1</accession>
<reference evidence="4" key="1">
    <citation type="submission" date="2023-02" db="EMBL/GenBank/DDBJ databases">
        <title>Kitasatospora phosalacinea NBRC 14627.</title>
        <authorList>
            <person name="Ichikawa N."/>
            <person name="Sato H."/>
            <person name="Tonouchi N."/>
        </authorList>
    </citation>
    <scope>NUCLEOTIDE SEQUENCE</scope>
    <source>
        <strain evidence="4">NBRC 14627</strain>
    </source>
</reference>
<evidence type="ECO:0008006" key="6">
    <source>
        <dbReference type="Google" id="ProtNLM"/>
    </source>
</evidence>
<keyword evidence="2" id="KW-1133">Transmembrane helix</keyword>
<name>A0A9W6UZZ1_9ACTN</name>
<evidence type="ECO:0000256" key="2">
    <source>
        <dbReference type="SAM" id="Phobius"/>
    </source>
</evidence>
<evidence type="ECO:0000256" key="3">
    <source>
        <dbReference type="SAM" id="SignalP"/>
    </source>
</evidence>
<dbReference type="EMBL" id="BSSA01000001">
    <property type="protein sequence ID" value="GLW67712.1"/>
    <property type="molecule type" value="Genomic_DNA"/>
</dbReference>
<gene>
    <name evidence="4" type="ORF">Kpho02_00110</name>
</gene>
<sequence length="239" mass="23803">MTPTLPPPPTGRRLRPLRAAALAGAAVLPLTVFAAPAHAAGDNGDVKIHDSATAADSQNDDPKVCKFYLDGLNFDLGQSVTWHIDQQPPTGNAQVLAGNLVMPTGNARTGDLTLPDGHYKLFWNFTGENGDAKQKVFTVDCAGVGSSPPPSGSPSPVGNGGGSPSPGASPSGKGGVGGGSSPTPGGPGQGGPGRPPHGGVAAGAGGSSQDLNPAEVTVGAALIAGASYLVVRRRRRSRR</sequence>
<evidence type="ECO:0000313" key="5">
    <source>
        <dbReference type="Proteomes" id="UP001165041"/>
    </source>
</evidence>
<proteinExistence type="predicted"/>
<feature type="compositionally biased region" description="Gly residues" evidence="1">
    <location>
        <begin position="172"/>
        <end position="192"/>
    </location>
</feature>
<keyword evidence="2" id="KW-0812">Transmembrane</keyword>
<keyword evidence="2" id="KW-0472">Membrane</keyword>
<evidence type="ECO:0000313" key="4">
    <source>
        <dbReference type="EMBL" id="GLW67712.1"/>
    </source>
</evidence>
<feature type="region of interest" description="Disordered" evidence="1">
    <location>
        <begin position="143"/>
        <end position="212"/>
    </location>
</feature>
<protein>
    <recommendedName>
        <fullName evidence="6">Gram-positive cocci surface proteins LPxTG domain-containing protein</fullName>
    </recommendedName>
</protein>
<keyword evidence="3" id="KW-0732">Signal</keyword>
<dbReference type="AlphaFoldDB" id="A0A9W6UZZ1"/>
<feature type="signal peptide" evidence="3">
    <location>
        <begin position="1"/>
        <end position="34"/>
    </location>
</feature>
<feature type="chain" id="PRO_5040779612" description="Gram-positive cocci surface proteins LPxTG domain-containing protein" evidence="3">
    <location>
        <begin position="35"/>
        <end position="239"/>
    </location>
</feature>
<feature type="transmembrane region" description="Helical" evidence="2">
    <location>
        <begin position="214"/>
        <end position="231"/>
    </location>
</feature>
<dbReference type="RefSeq" id="WP_285732040.1">
    <property type="nucleotide sequence ID" value="NZ_BSSA01000001.1"/>
</dbReference>
<evidence type="ECO:0000256" key="1">
    <source>
        <dbReference type="SAM" id="MobiDB-lite"/>
    </source>
</evidence>
<dbReference type="Proteomes" id="UP001165041">
    <property type="component" value="Unassembled WGS sequence"/>
</dbReference>
<comment type="caution">
    <text evidence="4">The sequence shown here is derived from an EMBL/GenBank/DDBJ whole genome shotgun (WGS) entry which is preliminary data.</text>
</comment>